<accession>A0ABV2EKT9</accession>
<organism evidence="10 11">
    <name type="scientific">Phenylobacterium koreense</name>
    <dbReference type="NCBI Taxonomy" id="266125"/>
    <lineage>
        <taxon>Bacteria</taxon>
        <taxon>Pseudomonadati</taxon>
        <taxon>Pseudomonadota</taxon>
        <taxon>Alphaproteobacteria</taxon>
        <taxon>Caulobacterales</taxon>
        <taxon>Caulobacteraceae</taxon>
        <taxon>Phenylobacterium</taxon>
    </lineage>
</organism>
<comment type="caution">
    <text evidence="10">The sequence shown here is derived from an EMBL/GenBank/DDBJ whole genome shotgun (WGS) entry which is preliminary data.</text>
</comment>
<evidence type="ECO:0000313" key="11">
    <source>
        <dbReference type="Proteomes" id="UP001549110"/>
    </source>
</evidence>
<keyword evidence="2 10" id="KW-0645">Protease</keyword>
<feature type="domain" description="Peptidase M48" evidence="8">
    <location>
        <begin position="44"/>
        <end position="230"/>
    </location>
</feature>
<keyword evidence="5" id="KW-0862">Zinc</keyword>
<evidence type="ECO:0000256" key="6">
    <source>
        <dbReference type="ARBA" id="ARBA00023049"/>
    </source>
</evidence>
<reference evidence="10 11" key="1">
    <citation type="submission" date="2024-06" db="EMBL/GenBank/DDBJ databases">
        <title>Genomic Encyclopedia of Type Strains, Phase IV (KMG-IV): sequencing the most valuable type-strain genomes for metagenomic binning, comparative biology and taxonomic classification.</title>
        <authorList>
            <person name="Goeker M."/>
        </authorList>
    </citation>
    <scope>NUCLEOTIDE SEQUENCE [LARGE SCALE GENOMIC DNA]</scope>
    <source>
        <strain evidence="10 11">DSM 17809</strain>
    </source>
</reference>
<dbReference type="PANTHER" id="PTHR22726">
    <property type="entry name" value="METALLOENDOPEPTIDASE OMA1"/>
    <property type="match status" value="1"/>
</dbReference>
<evidence type="ECO:0000256" key="5">
    <source>
        <dbReference type="ARBA" id="ARBA00022833"/>
    </source>
</evidence>
<dbReference type="RefSeq" id="WP_331928126.1">
    <property type="nucleotide sequence ID" value="NZ_JBEPLU010000002.1"/>
</dbReference>
<feature type="chain" id="PRO_5047458185" evidence="7">
    <location>
        <begin position="26"/>
        <end position="467"/>
    </location>
</feature>
<dbReference type="CDD" id="cd07324">
    <property type="entry name" value="M48C_Oma1-like"/>
    <property type="match status" value="1"/>
</dbReference>
<evidence type="ECO:0000256" key="1">
    <source>
        <dbReference type="ARBA" id="ARBA00001947"/>
    </source>
</evidence>
<dbReference type="EMBL" id="JBEPLU010000002">
    <property type="protein sequence ID" value="MET3527662.1"/>
    <property type="molecule type" value="Genomic_DNA"/>
</dbReference>
<name>A0ABV2EKT9_9CAUL</name>
<dbReference type="InterPro" id="IPR011990">
    <property type="entry name" value="TPR-like_helical_dom_sf"/>
</dbReference>
<dbReference type="SUPFAM" id="SSF48452">
    <property type="entry name" value="TPR-like"/>
    <property type="match status" value="1"/>
</dbReference>
<evidence type="ECO:0000259" key="8">
    <source>
        <dbReference type="Pfam" id="PF01435"/>
    </source>
</evidence>
<dbReference type="InterPro" id="IPR051156">
    <property type="entry name" value="Mito/Outer_Membr_Metalloprot"/>
</dbReference>
<dbReference type="GO" id="GO:0006508">
    <property type="term" value="P:proteolysis"/>
    <property type="evidence" value="ECO:0007669"/>
    <property type="project" value="UniProtKB-KW"/>
</dbReference>
<feature type="signal peptide" evidence="7">
    <location>
        <begin position="1"/>
        <end position="25"/>
    </location>
</feature>
<gene>
    <name evidence="10" type="ORF">ABID41_002780</name>
</gene>
<evidence type="ECO:0000313" key="10">
    <source>
        <dbReference type="EMBL" id="MET3527662.1"/>
    </source>
</evidence>
<keyword evidence="3" id="KW-0479">Metal-binding</keyword>
<keyword evidence="6" id="KW-0482">Metalloprotease</keyword>
<dbReference type="Gene3D" id="3.30.2010.10">
    <property type="entry name" value="Metalloproteases ('zincins'), catalytic domain"/>
    <property type="match status" value="1"/>
</dbReference>
<keyword evidence="7" id="KW-0732">Signal</keyword>
<dbReference type="Pfam" id="PF01435">
    <property type="entry name" value="Peptidase_M48"/>
    <property type="match status" value="1"/>
</dbReference>
<feature type="domain" description="Cytochrome c-type biogenesis protein H TPR" evidence="9">
    <location>
        <begin position="303"/>
        <end position="396"/>
    </location>
</feature>
<keyword evidence="11" id="KW-1185">Reference proteome</keyword>
<dbReference type="Gene3D" id="1.25.40.10">
    <property type="entry name" value="Tetratricopeptide repeat domain"/>
    <property type="match status" value="1"/>
</dbReference>
<evidence type="ECO:0000256" key="3">
    <source>
        <dbReference type="ARBA" id="ARBA00022723"/>
    </source>
</evidence>
<dbReference type="PANTHER" id="PTHR22726:SF1">
    <property type="entry name" value="METALLOENDOPEPTIDASE OMA1, MITOCHONDRIAL"/>
    <property type="match status" value="1"/>
</dbReference>
<keyword evidence="4" id="KW-0378">Hydrolase</keyword>
<sequence length="467" mass="50896">MVAPARSLSKAALVALTALSLTLQAAPARAEESMSLIRDTEIEEILRKDSEPIFKAAGVDSTSINILLIGSKDLNAFAAPGTMAVFTGLILESKNPNQLQGVIAHEVGHLAAGHSARSGDMQAAGMKPFLLTMGLGVLAALAGSGEGAAGLIGSASYFGAIGAMGYSREQESRADQAGAMLLERAGLSGEGLVDFFDNFRFQEVFSQARQYAYFRSHPLSSSRIDALRHRVEQNAHFKTPDSPEAIAEHEIMKAKLDGFINPTIAITKYTEKDTSYPARYARAIAYYQMKEPDRALKLIDALLAEQPNNPYLWELKGQVLFEFGRAEEAEAPQRKSVELKPEAPLLRINLGQTLIALSDDKKVEEGIGELKRALSQEHDNATAWRILAQAYDKQGKDGLARLATGEYFFAVGDPTQARIFAMRAREKLEKDTPEWRRATDIVLTSNPSREDLKELAAEGAVVSRTSR</sequence>
<dbReference type="Proteomes" id="UP001549110">
    <property type="component" value="Unassembled WGS sequence"/>
</dbReference>
<proteinExistence type="predicted"/>
<protein>
    <submittedName>
        <fullName evidence="10">Zn-dependent protease</fullName>
    </submittedName>
</protein>
<comment type="cofactor">
    <cofactor evidence="1">
        <name>Zn(2+)</name>
        <dbReference type="ChEBI" id="CHEBI:29105"/>
    </cofactor>
</comment>
<evidence type="ECO:0000256" key="7">
    <source>
        <dbReference type="SAM" id="SignalP"/>
    </source>
</evidence>
<evidence type="ECO:0000259" key="9">
    <source>
        <dbReference type="Pfam" id="PF23914"/>
    </source>
</evidence>
<dbReference type="InterPro" id="IPR001915">
    <property type="entry name" value="Peptidase_M48"/>
</dbReference>
<dbReference type="InterPro" id="IPR056413">
    <property type="entry name" value="TPR_CcmH_CycH"/>
</dbReference>
<dbReference type="GO" id="GO:0008233">
    <property type="term" value="F:peptidase activity"/>
    <property type="evidence" value="ECO:0007669"/>
    <property type="project" value="UniProtKB-KW"/>
</dbReference>
<dbReference type="Pfam" id="PF23914">
    <property type="entry name" value="TPR_CcmH_CycH"/>
    <property type="match status" value="1"/>
</dbReference>
<evidence type="ECO:0000256" key="2">
    <source>
        <dbReference type="ARBA" id="ARBA00022670"/>
    </source>
</evidence>
<evidence type="ECO:0000256" key="4">
    <source>
        <dbReference type="ARBA" id="ARBA00022801"/>
    </source>
</evidence>